<evidence type="ECO:0000313" key="4">
    <source>
        <dbReference type="Proteomes" id="UP000241085"/>
    </source>
</evidence>
<dbReference type="SUPFAM" id="SSF52317">
    <property type="entry name" value="Class I glutamine amidotransferase-like"/>
    <property type="match status" value="1"/>
</dbReference>
<feature type="region of interest" description="Disordered" evidence="1">
    <location>
        <begin position="1"/>
        <end position="41"/>
    </location>
</feature>
<dbReference type="InterPro" id="IPR044992">
    <property type="entry name" value="ChyE-like"/>
</dbReference>
<gene>
    <name evidence="3" type="ORF">C1I63_01265</name>
</gene>
<keyword evidence="3" id="KW-0315">Glutamine amidotransferase</keyword>
<dbReference type="Proteomes" id="UP000241085">
    <property type="component" value="Unassembled WGS sequence"/>
</dbReference>
<dbReference type="PANTHER" id="PTHR42695">
    <property type="entry name" value="GLUTAMINE AMIDOTRANSFERASE YLR126C-RELATED"/>
    <property type="match status" value="1"/>
</dbReference>
<feature type="compositionally biased region" description="Low complexity" evidence="1">
    <location>
        <begin position="1"/>
        <end position="27"/>
    </location>
</feature>
<protein>
    <submittedName>
        <fullName evidence="3">Glutamine amidotransferase</fullName>
    </submittedName>
</protein>
<dbReference type="GO" id="GO:0016740">
    <property type="term" value="F:transferase activity"/>
    <property type="evidence" value="ECO:0007669"/>
    <property type="project" value="UniProtKB-KW"/>
</dbReference>
<dbReference type="AlphaFoldDB" id="A0A2T4UQ03"/>
<accession>A0A2T4UQ03</accession>
<sequence>MRRSSVSAPRSRPPASSTSSPTSTAARPPRPRRSAPRTSAEVRSALAIVNERGAGLGVLEPILREHGWTVDAVAGTDLGSVDLDEPELVVTLGSSAGVYETARHPFISPEIALLQERLHHRRPTLGICFGAQLIAAALGREVRPGPTREVGFRRVDPTDAGMRSPLRHLAGVPVMQWHGDTFDLPAGTTLLASSDAYAVEAFGIDEWLLGVQFHPELSGAMAAGWLEGDAEYAAGAGYTAEQLRDDVQEGRFDRMREATELMLAEWLGGHSRD</sequence>
<proteinExistence type="predicted"/>
<evidence type="ECO:0000256" key="1">
    <source>
        <dbReference type="SAM" id="MobiDB-lite"/>
    </source>
</evidence>
<dbReference type="GO" id="GO:0005829">
    <property type="term" value="C:cytosol"/>
    <property type="evidence" value="ECO:0007669"/>
    <property type="project" value="TreeGrafter"/>
</dbReference>
<dbReference type="PANTHER" id="PTHR42695:SF5">
    <property type="entry name" value="GLUTAMINE AMIDOTRANSFERASE YLR126C-RELATED"/>
    <property type="match status" value="1"/>
</dbReference>
<name>A0A2T4UQ03_9MICO</name>
<keyword evidence="3" id="KW-0808">Transferase</keyword>
<dbReference type="EMBL" id="PZPL01000001">
    <property type="protein sequence ID" value="PTL71613.1"/>
    <property type="molecule type" value="Genomic_DNA"/>
</dbReference>
<reference evidence="3 4" key="1">
    <citation type="submission" date="2018-03" db="EMBL/GenBank/DDBJ databases">
        <title>Bacteriophage NCPPB3778 and a type I-E CRISPR drive the evolution of the US Biological Select Agent, Rathayibacter toxicus.</title>
        <authorList>
            <person name="Davis E.W.II."/>
            <person name="Tabima J.F."/>
            <person name="Weisberg A.J."/>
            <person name="Dantas Lopes L."/>
            <person name="Wiseman M.S."/>
            <person name="Wiseman M.S."/>
            <person name="Pupko T."/>
            <person name="Belcher M.S."/>
            <person name="Sechler A.J."/>
            <person name="Tancos M.A."/>
            <person name="Schroeder B.K."/>
            <person name="Murray T.D."/>
            <person name="Luster D.G."/>
            <person name="Schneider W.L."/>
            <person name="Rogers E."/>
            <person name="Andreote F.D."/>
            <person name="Grunwald N.J."/>
            <person name="Putnam M.L."/>
            <person name="Chang J.H."/>
        </authorList>
    </citation>
    <scope>NUCLEOTIDE SEQUENCE [LARGE SCALE GENOMIC DNA]</scope>
    <source>
        <strain evidence="3 4">DSM 15933</strain>
    </source>
</reference>
<evidence type="ECO:0000313" key="3">
    <source>
        <dbReference type="EMBL" id="PTL71613.1"/>
    </source>
</evidence>
<evidence type="ECO:0000259" key="2">
    <source>
        <dbReference type="Pfam" id="PF00117"/>
    </source>
</evidence>
<comment type="caution">
    <text evidence="3">The sequence shown here is derived from an EMBL/GenBank/DDBJ whole genome shotgun (WGS) entry which is preliminary data.</text>
</comment>
<dbReference type="InterPro" id="IPR017926">
    <property type="entry name" value="GATASE"/>
</dbReference>
<dbReference type="InterPro" id="IPR029062">
    <property type="entry name" value="Class_I_gatase-like"/>
</dbReference>
<dbReference type="CDD" id="cd01741">
    <property type="entry name" value="GATase1_1"/>
    <property type="match status" value="1"/>
</dbReference>
<dbReference type="Gene3D" id="3.40.50.880">
    <property type="match status" value="1"/>
</dbReference>
<keyword evidence="4" id="KW-1185">Reference proteome</keyword>
<dbReference type="PROSITE" id="PS51273">
    <property type="entry name" value="GATASE_TYPE_1"/>
    <property type="match status" value="1"/>
</dbReference>
<organism evidence="3 4">
    <name type="scientific">Rathayibacter caricis DSM 15933</name>
    <dbReference type="NCBI Taxonomy" id="1328867"/>
    <lineage>
        <taxon>Bacteria</taxon>
        <taxon>Bacillati</taxon>
        <taxon>Actinomycetota</taxon>
        <taxon>Actinomycetes</taxon>
        <taxon>Micrococcales</taxon>
        <taxon>Microbacteriaceae</taxon>
        <taxon>Rathayibacter</taxon>
    </lineage>
</organism>
<feature type="domain" description="Glutamine amidotransferase" evidence="2">
    <location>
        <begin position="107"/>
        <end position="218"/>
    </location>
</feature>
<dbReference type="Pfam" id="PF00117">
    <property type="entry name" value="GATase"/>
    <property type="match status" value="1"/>
</dbReference>